<evidence type="ECO:0000313" key="10">
    <source>
        <dbReference type="Proteomes" id="UP000232060"/>
    </source>
</evidence>
<dbReference type="RefSeq" id="WP_100859500.1">
    <property type="nucleotide sequence ID" value="NZ_PGCP01000012.1"/>
</dbReference>
<evidence type="ECO:0000313" key="9">
    <source>
        <dbReference type="EMBL" id="PJC93539.1"/>
    </source>
</evidence>
<dbReference type="Pfam" id="PF25917">
    <property type="entry name" value="BSH_RND"/>
    <property type="match status" value="1"/>
</dbReference>
<comment type="similarity">
    <text evidence="2">Belongs to the membrane fusion protein (MFP) (TC 8.A.1) family.</text>
</comment>
<name>A0A2M8HAG3_9GAMM</name>
<gene>
    <name evidence="9" type="ORF">CUC44_08330</name>
</gene>
<keyword evidence="6" id="KW-0175">Coiled coil</keyword>
<comment type="subcellular location">
    <subcellularLocation>
        <location evidence="1">Membrane</location>
        <topology evidence="1">Single-pass membrane protein</topology>
    </subcellularLocation>
</comment>
<evidence type="ECO:0000256" key="1">
    <source>
        <dbReference type="ARBA" id="ARBA00004167"/>
    </source>
</evidence>
<evidence type="ECO:0000259" key="8">
    <source>
        <dbReference type="Pfam" id="PF25963"/>
    </source>
</evidence>
<evidence type="ECO:0000256" key="3">
    <source>
        <dbReference type="ARBA" id="ARBA00022692"/>
    </source>
</evidence>
<dbReference type="EMBL" id="PGCP01000012">
    <property type="protein sequence ID" value="PJC93539.1"/>
    <property type="molecule type" value="Genomic_DNA"/>
</dbReference>
<dbReference type="Pfam" id="PF25963">
    <property type="entry name" value="Beta-barrel_AAEA"/>
    <property type="match status" value="1"/>
</dbReference>
<dbReference type="PANTHER" id="PTHR30386:SF26">
    <property type="entry name" value="TRANSPORT PROTEIN COMB"/>
    <property type="match status" value="1"/>
</dbReference>
<protein>
    <submittedName>
        <fullName evidence="9">Hemolysin D</fullName>
    </submittedName>
</protein>
<keyword evidence="10" id="KW-1185">Reference proteome</keyword>
<evidence type="ECO:0000259" key="7">
    <source>
        <dbReference type="Pfam" id="PF25917"/>
    </source>
</evidence>
<dbReference type="Gene3D" id="1.10.287.470">
    <property type="entry name" value="Helix hairpin bin"/>
    <property type="match status" value="1"/>
</dbReference>
<evidence type="ECO:0000256" key="6">
    <source>
        <dbReference type="SAM" id="Coils"/>
    </source>
</evidence>
<feature type="coiled-coil region" evidence="6">
    <location>
        <begin position="110"/>
        <end position="177"/>
    </location>
</feature>
<dbReference type="Gene3D" id="2.40.30.170">
    <property type="match status" value="1"/>
</dbReference>
<proteinExistence type="inferred from homology"/>
<evidence type="ECO:0000256" key="4">
    <source>
        <dbReference type="ARBA" id="ARBA00022989"/>
    </source>
</evidence>
<dbReference type="OrthoDB" id="286173at2"/>
<keyword evidence="5" id="KW-0472">Membrane</keyword>
<feature type="domain" description="p-hydroxybenzoic acid efflux pump subunit AaeA-like beta-barrel" evidence="8">
    <location>
        <begin position="242"/>
        <end position="331"/>
    </location>
</feature>
<sequence>MTDSTASPGQASRRATLGLLGLIAVLLGWYLLADRLTPYSSQARVEAFVVPVAAEVAGQIKRVHVRDNQDVEAGTPLFEIDPEPYDIALAKARSDYQTVLSGVKAGNEGVKAAEAALMAMRAAYDNAAKDAARQERLYREDPGAISVRRLEVAQASRETAKSQVAAAEADVRRAIEAAGVNGDNNSQLLSARSAVHKAELDRNNTRVVAPGRGLITDLSTDAGQFIGAGTPAMTLIAIHDVWVSADLTENNLGNLQPGDRVAILLDSLPGQLFEGEVRSIGYGVSDGKSQPAGALPTVDNNRDWLRQAQRFPVKIAFKADDFPPVQALRVGGQADVLVYAGDSGLMNLLGALYIRLMSLCSFLY</sequence>
<dbReference type="InterPro" id="IPR058634">
    <property type="entry name" value="AaeA-lik-b-barrel"/>
</dbReference>
<comment type="caution">
    <text evidence="9">The sequence shown here is derived from an EMBL/GenBank/DDBJ whole genome shotgun (WGS) entry which is preliminary data.</text>
</comment>
<reference evidence="9 10" key="1">
    <citation type="submission" date="2017-11" db="EMBL/GenBank/DDBJ databases">
        <title>Draft genome sequence of environmental isolate Aeromonas lusitania sp. nov. MDC 2473.</title>
        <authorList>
            <person name="Colston S.M."/>
            <person name="Navarro A."/>
            <person name="Martinez-Murcia A.J."/>
            <person name="Graf J."/>
        </authorList>
    </citation>
    <scope>NUCLEOTIDE SEQUENCE [LARGE SCALE GENOMIC DNA]</scope>
    <source>
        <strain evidence="9 10">MDC 2473</strain>
    </source>
</reference>
<dbReference type="SUPFAM" id="SSF111369">
    <property type="entry name" value="HlyD-like secretion proteins"/>
    <property type="match status" value="2"/>
</dbReference>
<organism evidence="9 10">
    <name type="scientific">Aeromonas lusitana</name>
    <dbReference type="NCBI Taxonomy" id="931529"/>
    <lineage>
        <taxon>Bacteria</taxon>
        <taxon>Pseudomonadati</taxon>
        <taxon>Pseudomonadota</taxon>
        <taxon>Gammaproteobacteria</taxon>
        <taxon>Aeromonadales</taxon>
        <taxon>Aeromonadaceae</taxon>
        <taxon>Aeromonas</taxon>
    </lineage>
</organism>
<dbReference type="Proteomes" id="UP000232060">
    <property type="component" value="Unassembled WGS sequence"/>
</dbReference>
<evidence type="ECO:0000256" key="2">
    <source>
        <dbReference type="ARBA" id="ARBA00009477"/>
    </source>
</evidence>
<keyword evidence="3" id="KW-0812">Transmembrane</keyword>
<evidence type="ECO:0000256" key="5">
    <source>
        <dbReference type="ARBA" id="ARBA00023136"/>
    </source>
</evidence>
<keyword evidence="4" id="KW-1133">Transmembrane helix</keyword>
<feature type="domain" description="Multidrug resistance protein MdtA-like barrel-sandwich hybrid" evidence="7">
    <location>
        <begin position="50"/>
        <end position="235"/>
    </location>
</feature>
<dbReference type="Gene3D" id="2.40.50.100">
    <property type="match status" value="1"/>
</dbReference>
<accession>A0A2M8HAG3</accession>
<dbReference type="InterPro" id="IPR050739">
    <property type="entry name" value="MFP"/>
</dbReference>
<dbReference type="InterPro" id="IPR058625">
    <property type="entry name" value="MdtA-like_BSH"/>
</dbReference>
<dbReference type="AlphaFoldDB" id="A0A2M8HAG3"/>
<dbReference type="PANTHER" id="PTHR30386">
    <property type="entry name" value="MEMBRANE FUSION SUBUNIT OF EMRAB-TOLC MULTIDRUG EFFLUX PUMP"/>
    <property type="match status" value="1"/>
</dbReference>
<dbReference type="GO" id="GO:0016020">
    <property type="term" value="C:membrane"/>
    <property type="evidence" value="ECO:0007669"/>
    <property type="project" value="UniProtKB-SubCell"/>
</dbReference>